<feature type="repeat" description="ANK" evidence="1">
    <location>
        <begin position="53"/>
        <end position="85"/>
    </location>
</feature>
<dbReference type="InterPro" id="IPR036770">
    <property type="entry name" value="Ankyrin_rpt-contain_sf"/>
</dbReference>
<name>A0ABM8TCA1_9BURK</name>
<keyword evidence="1" id="KW-0040">ANK repeat</keyword>
<reference evidence="3 4" key="1">
    <citation type="submission" date="2021-03" db="EMBL/GenBank/DDBJ databases">
        <authorList>
            <person name="Peeters C."/>
        </authorList>
    </citation>
    <scope>NUCLEOTIDE SEQUENCE [LARGE SCALE GENOMIC DNA]</scope>
    <source>
        <strain evidence="3 4">LMG 26411</strain>
    </source>
</reference>
<organism evidence="3 4">
    <name type="scientific">Cupriavidus numazuensis</name>
    <dbReference type="NCBI Taxonomy" id="221992"/>
    <lineage>
        <taxon>Bacteria</taxon>
        <taxon>Pseudomonadati</taxon>
        <taxon>Pseudomonadota</taxon>
        <taxon>Betaproteobacteria</taxon>
        <taxon>Burkholderiales</taxon>
        <taxon>Burkholderiaceae</taxon>
        <taxon>Cupriavidus</taxon>
    </lineage>
</organism>
<evidence type="ECO:0000313" key="3">
    <source>
        <dbReference type="EMBL" id="CAG2133870.1"/>
    </source>
</evidence>
<dbReference type="RefSeq" id="WP_211952087.1">
    <property type="nucleotide sequence ID" value="NZ_CAJPVI010000003.1"/>
</dbReference>
<dbReference type="Gene3D" id="1.25.40.20">
    <property type="entry name" value="Ankyrin repeat-containing domain"/>
    <property type="match status" value="1"/>
</dbReference>
<comment type="caution">
    <text evidence="3">The sequence shown here is derived from an EMBL/GenBank/DDBJ whole genome shotgun (WGS) entry which is preliminary data.</text>
</comment>
<evidence type="ECO:0000256" key="2">
    <source>
        <dbReference type="SAM" id="MobiDB-lite"/>
    </source>
</evidence>
<accession>A0ABM8TCA1</accession>
<dbReference type="Proteomes" id="UP000672657">
    <property type="component" value="Unassembled WGS sequence"/>
</dbReference>
<dbReference type="InterPro" id="IPR002110">
    <property type="entry name" value="Ankyrin_rpt"/>
</dbReference>
<dbReference type="PROSITE" id="PS50297">
    <property type="entry name" value="ANK_REP_REGION"/>
    <property type="match status" value="1"/>
</dbReference>
<evidence type="ECO:0000256" key="1">
    <source>
        <dbReference type="PROSITE-ProRule" id="PRU00023"/>
    </source>
</evidence>
<sequence>MLVEFFSSFIFGRHSAEMNAFEESLKGGDTQGCLEILEHNQTLAHRIERDVSGSDTPLQMAVRYGNHKVCDRLLSLGAKMDAIHEFDGERASPMMKVASAQYDTISNSTAVRAVFVKHYVERRQTPGQPEVRRTIADVFAMLTNRLLARVREPAPPILTVQATIEYFEASAIIRQDRNYCDSEYPQAAAAISRMNTVARQAPARQESGKTEPVQLTK</sequence>
<dbReference type="Pfam" id="PF00023">
    <property type="entry name" value="Ank"/>
    <property type="match status" value="1"/>
</dbReference>
<proteinExistence type="predicted"/>
<dbReference type="EMBL" id="CAJPVI010000003">
    <property type="protein sequence ID" value="CAG2133870.1"/>
    <property type="molecule type" value="Genomic_DNA"/>
</dbReference>
<keyword evidence="4" id="KW-1185">Reference proteome</keyword>
<dbReference type="SUPFAM" id="SSF48403">
    <property type="entry name" value="Ankyrin repeat"/>
    <property type="match status" value="1"/>
</dbReference>
<evidence type="ECO:0008006" key="5">
    <source>
        <dbReference type="Google" id="ProtNLM"/>
    </source>
</evidence>
<protein>
    <recommendedName>
        <fullName evidence="5">Ankyrin repeat domain-containing protein</fullName>
    </recommendedName>
</protein>
<feature type="region of interest" description="Disordered" evidence="2">
    <location>
        <begin position="198"/>
        <end position="217"/>
    </location>
</feature>
<evidence type="ECO:0000313" key="4">
    <source>
        <dbReference type="Proteomes" id="UP000672657"/>
    </source>
</evidence>
<gene>
    <name evidence="3" type="ORF">LMG26411_00883</name>
</gene>
<dbReference type="PROSITE" id="PS50088">
    <property type="entry name" value="ANK_REPEAT"/>
    <property type="match status" value="1"/>
</dbReference>